<dbReference type="InterPro" id="IPR026841">
    <property type="entry name" value="Aur1/Ipt1"/>
</dbReference>
<keyword evidence="4" id="KW-1185">Reference proteome</keyword>
<feature type="transmembrane region" description="Helical" evidence="1">
    <location>
        <begin position="306"/>
        <end position="327"/>
    </location>
</feature>
<keyword evidence="1" id="KW-0812">Transmembrane</keyword>
<evidence type="ECO:0000313" key="4">
    <source>
        <dbReference type="Proteomes" id="UP000536262"/>
    </source>
</evidence>
<dbReference type="Proteomes" id="UP000536262">
    <property type="component" value="Unassembled WGS sequence"/>
</dbReference>
<reference evidence="3 4" key="1">
    <citation type="submission" date="2020-08" db="EMBL/GenBank/DDBJ databases">
        <title>Genomic Encyclopedia of Type Strains, Phase IV (KMG-IV): sequencing the most valuable type-strain genomes for metagenomic binning, comparative biology and taxonomic classification.</title>
        <authorList>
            <person name="Goeker M."/>
        </authorList>
    </citation>
    <scope>NUCLEOTIDE SEQUENCE [LARGE SCALE GENOMIC DNA]</scope>
    <source>
        <strain evidence="3 4">DSM 7051</strain>
    </source>
</reference>
<dbReference type="RefSeq" id="WP_162244933.1">
    <property type="nucleotide sequence ID" value="NZ_BAABEG010000001.1"/>
</dbReference>
<feature type="transmembrane region" description="Helical" evidence="1">
    <location>
        <begin position="66"/>
        <end position="83"/>
    </location>
</feature>
<feature type="transmembrane region" description="Helical" evidence="1">
    <location>
        <begin position="104"/>
        <end position="125"/>
    </location>
</feature>
<keyword evidence="1" id="KW-0472">Membrane</keyword>
<feature type="transmembrane region" description="Helical" evidence="1">
    <location>
        <begin position="177"/>
        <end position="194"/>
    </location>
</feature>
<feature type="transmembrane region" description="Helical" evidence="1">
    <location>
        <begin position="333"/>
        <end position="351"/>
    </location>
</feature>
<gene>
    <name evidence="3" type="ORF">GGR00_000318</name>
</gene>
<name>A0A7X0F3S8_9HYPH</name>
<evidence type="ECO:0000313" key="3">
    <source>
        <dbReference type="EMBL" id="MBB6352566.1"/>
    </source>
</evidence>
<dbReference type="GO" id="GO:0016020">
    <property type="term" value="C:membrane"/>
    <property type="evidence" value="ECO:0007669"/>
    <property type="project" value="UniProtKB-SubCell"/>
</dbReference>
<feature type="transmembrane region" description="Helical" evidence="1">
    <location>
        <begin position="206"/>
        <end position="232"/>
    </location>
</feature>
<feature type="domain" description="Inositolphosphotransferase Aur1/Ipt1" evidence="2">
    <location>
        <begin position="144"/>
        <end position="343"/>
    </location>
</feature>
<sequence>MVETGALGFRPIRNATNLLGQLFAALKLNARVQGVLLVASALVVAARLVLLPDAVAMISATWLQSLRPFIASWAIAISFYLLLKTVRTGSLSVSFGFIWSDVLTWRNVIVAVPAALSLGMVMNSFSHFKSNIPELNPYYLDIVLAYVDRSIHFGIDPWQVSGYVFKYGVATFILDKIYYLWFFAIYIPTAIVIGMPDRFGIRHQFLLSYVFVWGILGIVGATAMSSVGPIYYDRVYGGPSPFTDLVLNLEHVDSAWSLTTMQVREVLWGAYVNDAATVISGISAMPSIHNAMCVLLFLAARHVNRWLAVAAAVFGLTIFVGSIHLGWHYAIDAYVSAIGVILLWKLAGYLTGDAAMRCVKRAATVDALA</sequence>
<protein>
    <recommendedName>
        <fullName evidence="2">Inositolphosphotransferase Aur1/Ipt1 domain-containing protein</fullName>
    </recommendedName>
</protein>
<accession>A0A7X0F3S8</accession>
<feature type="transmembrane region" description="Helical" evidence="1">
    <location>
        <begin position="35"/>
        <end position="60"/>
    </location>
</feature>
<keyword evidence="1" id="KW-1133">Transmembrane helix</keyword>
<dbReference type="Pfam" id="PF14378">
    <property type="entry name" value="PAP2_3"/>
    <property type="match status" value="1"/>
</dbReference>
<dbReference type="EMBL" id="JACHOU010000001">
    <property type="protein sequence ID" value="MBB6352566.1"/>
    <property type="molecule type" value="Genomic_DNA"/>
</dbReference>
<feature type="transmembrane region" description="Helical" evidence="1">
    <location>
        <begin position="275"/>
        <end position="299"/>
    </location>
</feature>
<proteinExistence type="predicted"/>
<evidence type="ECO:0000259" key="2">
    <source>
        <dbReference type="Pfam" id="PF14378"/>
    </source>
</evidence>
<organism evidence="3 4">
    <name type="scientific">Aminobacter aganoensis</name>
    <dbReference type="NCBI Taxonomy" id="83264"/>
    <lineage>
        <taxon>Bacteria</taxon>
        <taxon>Pseudomonadati</taxon>
        <taxon>Pseudomonadota</taxon>
        <taxon>Alphaproteobacteria</taxon>
        <taxon>Hyphomicrobiales</taxon>
        <taxon>Phyllobacteriaceae</taxon>
        <taxon>Aminobacter</taxon>
    </lineage>
</organism>
<dbReference type="AlphaFoldDB" id="A0A7X0F3S8"/>
<comment type="caution">
    <text evidence="3">The sequence shown here is derived from an EMBL/GenBank/DDBJ whole genome shotgun (WGS) entry which is preliminary data.</text>
</comment>
<evidence type="ECO:0000256" key="1">
    <source>
        <dbReference type="SAM" id="Phobius"/>
    </source>
</evidence>